<dbReference type="HOGENOM" id="CLU_3015860_0_0_1"/>
<keyword evidence="2" id="KW-1185">Reference proteome</keyword>
<sequence>MRDLAHLWPCVGSASGAIWLLRVADAFDSDFKSRGVINHTKLPSDTQEPNASYNAG</sequence>
<evidence type="ECO:0000313" key="1">
    <source>
        <dbReference type="EMBL" id="AEO65994.1"/>
    </source>
</evidence>
<dbReference type="GeneID" id="11520685"/>
<dbReference type="RefSeq" id="XP_003652330.1">
    <property type="nucleotide sequence ID" value="XM_003652282.1"/>
</dbReference>
<dbReference type="AlphaFoldDB" id="G2R3T9"/>
<gene>
    <name evidence="1" type="ORF">THITE_2113699</name>
</gene>
<proteinExistence type="predicted"/>
<reference evidence="1 2" key="1">
    <citation type="journal article" date="2011" name="Nat. Biotechnol.">
        <title>Comparative genomic analysis of the thermophilic biomass-degrading fungi Myceliophthora thermophila and Thielavia terrestris.</title>
        <authorList>
            <person name="Berka R.M."/>
            <person name="Grigoriev I.V."/>
            <person name="Otillar R."/>
            <person name="Salamov A."/>
            <person name="Grimwood J."/>
            <person name="Reid I."/>
            <person name="Ishmael N."/>
            <person name="John T."/>
            <person name="Darmond C."/>
            <person name="Moisan M.-C."/>
            <person name="Henrissat B."/>
            <person name="Coutinho P.M."/>
            <person name="Lombard V."/>
            <person name="Natvig D.O."/>
            <person name="Lindquist E."/>
            <person name="Schmutz J."/>
            <person name="Lucas S."/>
            <person name="Harris P."/>
            <person name="Powlowski J."/>
            <person name="Bellemare A."/>
            <person name="Taylor D."/>
            <person name="Butler G."/>
            <person name="de Vries R.P."/>
            <person name="Allijn I.E."/>
            <person name="van den Brink J."/>
            <person name="Ushinsky S."/>
            <person name="Storms R."/>
            <person name="Powell A.J."/>
            <person name="Paulsen I.T."/>
            <person name="Elbourne L.D.H."/>
            <person name="Baker S.E."/>
            <person name="Magnuson J."/>
            <person name="LaBoissiere S."/>
            <person name="Clutterbuck A.J."/>
            <person name="Martinez D."/>
            <person name="Wogulis M."/>
            <person name="de Leon A.L."/>
            <person name="Rey M.W."/>
            <person name="Tsang A."/>
        </authorList>
    </citation>
    <scope>NUCLEOTIDE SEQUENCE [LARGE SCALE GENOMIC DNA]</scope>
    <source>
        <strain evidence="2">ATCC 38088 / NRRL 8126</strain>
    </source>
</reference>
<name>G2R3T9_THETT</name>
<dbReference type="KEGG" id="ttt:THITE_2113699"/>
<dbReference type="EMBL" id="CP003010">
    <property type="protein sequence ID" value="AEO65994.1"/>
    <property type="molecule type" value="Genomic_DNA"/>
</dbReference>
<evidence type="ECO:0000313" key="2">
    <source>
        <dbReference type="Proteomes" id="UP000008181"/>
    </source>
</evidence>
<accession>G2R3T9</accession>
<dbReference type="Proteomes" id="UP000008181">
    <property type="component" value="Chromosome 2"/>
</dbReference>
<organism evidence="1 2">
    <name type="scientific">Thermothielavioides terrestris (strain ATCC 38088 / NRRL 8126)</name>
    <name type="common">Thielavia terrestris</name>
    <dbReference type="NCBI Taxonomy" id="578455"/>
    <lineage>
        <taxon>Eukaryota</taxon>
        <taxon>Fungi</taxon>
        <taxon>Dikarya</taxon>
        <taxon>Ascomycota</taxon>
        <taxon>Pezizomycotina</taxon>
        <taxon>Sordariomycetes</taxon>
        <taxon>Sordariomycetidae</taxon>
        <taxon>Sordariales</taxon>
        <taxon>Chaetomiaceae</taxon>
        <taxon>Thermothielavioides</taxon>
        <taxon>Thermothielavioides terrestris</taxon>
    </lineage>
</organism>
<protein>
    <submittedName>
        <fullName evidence="1">Uncharacterized protein</fullName>
    </submittedName>
</protein>